<dbReference type="InterPro" id="IPR050738">
    <property type="entry name" value="Sulfatase"/>
</dbReference>
<keyword evidence="4" id="KW-0106">Calcium</keyword>
<dbReference type="EMBL" id="JAHVHP010000002">
    <property type="protein sequence ID" value="MBY5951323.1"/>
    <property type="molecule type" value="Genomic_DNA"/>
</dbReference>
<dbReference type="Proteomes" id="UP000766609">
    <property type="component" value="Unassembled WGS sequence"/>
</dbReference>
<dbReference type="SUPFAM" id="SSF53649">
    <property type="entry name" value="Alkaline phosphatase-like"/>
    <property type="match status" value="1"/>
</dbReference>
<evidence type="ECO:0000259" key="5">
    <source>
        <dbReference type="Pfam" id="PF00884"/>
    </source>
</evidence>
<dbReference type="InterPro" id="IPR024607">
    <property type="entry name" value="Sulfatase_CS"/>
</dbReference>
<evidence type="ECO:0000256" key="4">
    <source>
        <dbReference type="ARBA" id="ARBA00022837"/>
    </source>
</evidence>
<accession>A0ABS7N604</accession>
<dbReference type="Pfam" id="PF00884">
    <property type="entry name" value="Sulfatase"/>
    <property type="match status" value="1"/>
</dbReference>
<protein>
    <submittedName>
        <fullName evidence="6">Arylsulfatase</fullName>
    </submittedName>
</protein>
<dbReference type="InterPro" id="IPR000917">
    <property type="entry name" value="Sulfatase_N"/>
</dbReference>
<feature type="domain" description="Sulfatase N-terminal" evidence="5">
    <location>
        <begin position="36"/>
        <end position="434"/>
    </location>
</feature>
<gene>
    <name evidence="6" type="ORF">KUV23_10085</name>
</gene>
<sequence>MKRQYLSHFYSATTLLALLSLLIFSCSKPNSPEKAPNILLIVADDLAYADLGSFGGDIETPSLDQLAKEGIRFSQYHTAPFCAVTRAMMLSGNYNHVAGMGSQDLVTGVPGYEGHLSERIIPIPELLQQAGYHTYTVGKWHLGLRPEDNPHRKGFEKSFVTLEGGANHYSSRGIFPDAPESPYTENGQKANWPEGAYSTDFYTDKLISYIESNREDKQPFFAFAAYTSPHWPLQVDEKYWEKYEGRYDEGYEVLRKKRLESLKKAGIIPSNASLPDLHPIVTPWDSLSPEEQQKEARKMELYAGMVDNLDFNVGRLVSYLKEKGLYENTLIVFVSDNGAAAEDFYYSSYFGPFLQENYTDTYEEMGQENSFISYGPQWAEAGTSPYRYFKGYTTEGGMIAPMIIAGSHVLQTNQIVDQFVTVMDLAPTFYQLADLEYPADWKGKEVKPLAGKSLLPILQEGKNEIHDSTYVFALEHRGRIMLRKGKWKLLNITAPYSEENFELYDLSVSLDEQNNVKERYPEKYEELLQEWNTYSKSVGVRTPTPRLGEGLKD</sequence>
<keyword evidence="2" id="KW-0479">Metal-binding</keyword>
<evidence type="ECO:0000256" key="3">
    <source>
        <dbReference type="ARBA" id="ARBA00022801"/>
    </source>
</evidence>
<dbReference type="InterPro" id="IPR017850">
    <property type="entry name" value="Alkaline_phosphatase_core_sf"/>
</dbReference>
<dbReference type="PANTHER" id="PTHR42693:SF33">
    <property type="entry name" value="ARYLSULFATASE"/>
    <property type="match status" value="1"/>
</dbReference>
<comment type="similarity">
    <text evidence="1">Belongs to the sulfatase family.</text>
</comment>
<dbReference type="Gene3D" id="3.40.720.10">
    <property type="entry name" value="Alkaline Phosphatase, subunit A"/>
    <property type="match status" value="1"/>
</dbReference>
<evidence type="ECO:0000256" key="2">
    <source>
        <dbReference type="ARBA" id="ARBA00022723"/>
    </source>
</evidence>
<comment type="caution">
    <text evidence="6">The sequence shown here is derived from an EMBL/GenBank/DDBJ whole genome shotgun (WGS) entry which is preliminary data.</text>
</comment>
<dbReference type="PANTHER" id="PTHR42693">
    <property type="entry name" value="ARYLSULFATASE FAMILY MEMBER"/>
    <property type="match status" value="1"/>
</dbReference>
<evidence type="ECO:0000313" key="7">
    <source>
        <dbReference type="Proteomes" id="UP000766609"/>
    </source>
</evidence>
<proteinExistence type="inferred from homology"/>
<dbReference type="RefSeq" id="WP_222584037.1">
    <property type="nucleotide sequence ID" value="NZ_JAHVHP010000002.1"/>
</dbReference>
<evidence type="ECO:0000313" key="6">
    <source>
        <dbReference type="EMBL" id="MBY5951323.1"/>
    </source>
</evidence>
<evidence type="ECO:0000256" key="1">
    <source>
        <dbReference type="ARBA" id="ARBA00008779"/>
    </source>
</evidence>
<keyword evidence="7" id="KW-1185">Reference proteome</keyword>
<dbReference type="CDD" id="cd16025">
    <property type="entry name" value="PAS_like"/>
    <property type="match status" value="1"/>
</dbReference>
<reference evidence="6 7" key="1">
    <citation type="submission" date="2021-06" db="EMBL/GenBank/DDBJ databases">
        <title>44 bacteria genomes isolated from Dapeng, Shenzhen.</title>
        <authorList>
            <person name="Zheng W."/>
            <person name="Yu S."/>
            <person name="Huang Y."/>
        </authorList>
    </citation>
    <scope>NUCLEOTIDE SEQUENCE [LARGE SCALE GENOMIC DNA]</scope>
    <source>
        <strain evidence="6 7">DP5N14-6</strain>
    </source>
</reference>
<dbReference type="PROSITE" id="PS51257">
    <property type="entry name" value="PROKAR_LIPOPROTEIN"/>
    <property type="match status" value="1"/>
</dbReference>
<name>A0ABS7N604_9BACT</name>
<dbReference type="PROSITE" id="PS00149">
    <property type="entry name" value="SULFATASE_2"/>
    <property type="match status" value="1"/>
</dbReference>
<organism evidence="6 7">
    <name type="scientific">Algoriphagus marincola</name>
    <dbReference type="NCBI Taxonomy" id="264027"/>
    <lineage>
        <taxon>Bacteria</taxon>
        <taxon>Pseudomonadati</taxon>
        <taxon>Bacteroidota</taxon>
        <taxon>Cytophagia</taxon>
        <taxon>Cytophagales</taxon>
        <taxon>Cyclobacteriaceae</taxon>
        <taxon>Algoriphagus</taxon>
    </lineage>
</organism>
<dbReference type="Gene3D" id="3.30.1120.10">
    <property type="match status" value="1"/>
</dbReference>
<keyword evidence="3" id="KW-0378">Hydrolase</keyword>